<keyword evidence="3" id="KW-1185">Reference proteome</keyword>
<accession>A0A9W9LRA2</accession>
<dbReference type="AlphaFoldDB" id="A0A9W9LRA2"/>
<dbReference type="OrthoDB" id="4326688at2759"/>
<dbReference type="Proteomes" id="UP001146351">
    <property type="component" value="Unassembled WGS sequence"/>
</dbReference>
<feature type="region of interest" description="Disordered" evidence="1">
    <location>
        <begin position="456"/>
        <end position="494"/>
    </location>
</feature>
<evidence type="ECO:0000313" key="2">
    <source>
        <dbReference type="EMBL" id="KAJ5171983.1"/>
    </source>
</evidence>
<feature type="compositionally biased region" description="Pro residues" evidence="1">
    <location>
        <begin position="463"/>
        <end position="474"/>
    </location>
</feature>
<feature type="compositionally biased region" description="Polar residues" evidence="1">
    <location>
        <begin position="39"/>
        <end position="50"/>
    </location>
</feature>
<organism evidence="2 3">
    <name type="scientific">Penicillium capsulatum</name>
    <dbReference type="NCBI Taxonomy" id="69766"/>
    <lineage>
        <taxon>Eukaryota</taxon>
        <taxon>Fungi</taxon>
        <taxon>Dikarya</taxon>
        <taxon>Ascomycota</taxon>
        <taxon>Pezizomycotina</taxon>
        <taxon>Eurotiomycetes</taxon>
        <taxon>Eurotiomycetidae</taxon>
        <taxon>Eurotiales</taxon>
        <taxon>Aspergillaceae</taxon>
        <taxon>Penicillium</taxon>
    </lineage>
</organism>
<proteinExistence type="predicted"/>
<feature type="region of interest" description="Disordered" evidence="1">
    <location>
        <begin position="195"/>
        <end position="224"/>
    </location>
</feature>
<feature type="region of interest" description="Disordered" evidence="1">
    <location>
        <begin position="1"/>
        <end position="87"/>
    </location>
</feature>
<comment type="caution">
    <text evidence="2">The sequence shown here is derived from an EMBL/GenBank/DDBJ whole genome shotgun (WGS) entry which is preliminary data.</text>
</comment>
<name>A0A9W9LRA2_9EURO</name>
<feature type="compositionally biased region" description="Basic and acidic residues" evidence="1">
    <location>
        <begin position="54"/>
        <end position="68"/>
    </location>
</feature>
<sequence length="494" mass="57340">MNTRKKGKSSPWDPCHRITVNPDELNLDKPYNKRGIGTDNASSEAGPSSKNPKKTVDPKPNPRWEHTGMRPMTDPARLPDGWTTNEPDLDPYDIDGQIARCHERIQANIMPMIFRQRLKEYELVKSDERIMEALYPGMKGENVQRIMSLKEIYDHVDNLAGDEGKDPIRAYEGEEDYQSQDLEEITELYQPVLKNQLGEESEPPEENRVVTEEEPEYEDPRRQRRKRQLENIKAVIKAYEDGSLDWRQGFVTYWSKGKQLCQPRPFHWDEFEAIYDKYDGHNSFWTEGVWHLFSYIRLQYKLALRIPGYEWWDELEFLHDTGAGMMNIFRGDIRTLMGPFGPPRQRPPRVLWTTQFATGAGNVTREIIELEVTMLNNNRERIAPWTRIQVSLTNGDYRPGESLRPAGPWLRYIMYTATVPNERLDFCVADNKSSITQELPTVSHRSRLAPEYSWSARATPPGIYAPPTRPPPRNVPREAKARPRAAKGVDMPEI</sequence>
<reference evidence="2" key="2">
    <citation type="journal article" date="2023" name="IMA Fungus">
        <title>Comparative genomic study of the Penicillium genus elucidates a diverse pangenome and 15 lateral gene transfer events.</title>
        <authorList>
            <person name="Petersen C."/>
            <person name="Sorensen T."/>
            <person name="Nielsen M.R."/>
            <person name="Sondergaard T.E."/>
            <person name="Sorensen J.L."/>
            <person name="Fitzpatrick D.A."/>
            <person name="Frisvad J.C."/>
            <person name="Nielsen K.L."/>
        </authorList>
    </citation>
    <scope>NUCLEOTIDE SEQUENCE</scope>
    <source>
        <strain evidence="2">IBT 21917</strain>
    </source>
</reference>
<dbReference type="EMBL" id="JAPQKO010000003">
    <property type="protein sequence ID" value="KAJ5171983.1"/>
    <property type="molecule type" value="Genomic_DNA"/>
</dbReference>
<evidence type="ECO:0000313" key="3">
    <source>
        <dbReference type="Proteomes" id="UP001146351"/>
    </source>
</evidence>
<gene>
    <name evidence="2" type="ORF">N7492_004576</name>
</gene>
<evidence type="ECO:0000256" key="1">
    <source>
        <dbReference type="SAM" id="MobiDB-lite"/>
    </source>
</evidence>
<reference evidence="2" key="1">
    <citation type="submission" date="2022-11" db="EMBL/GenBank/DDBJ databases">
        <authorList>
            <person name="Petersen C."/>
        </authorList>
    </citation>
    <scope>NUCLEOTIDE SEQUENCE</scope>
    <source>
        <strain evidence="2">IBT 21917</strain>
    </source>
</reference>
<protein>
    <submittedName>
        <fullName evidence="2">Uncharacterized protein</fullName>
    </submittedName>
</protein>
<feature type="non-terminal residue" evidence="2">
    <location>
        <position position="1"/>
    </location>
</feature>